<organism evidence="2 3">
    <name type="scientific">Mesotoga prima</name>
    <dbReference type="NCBI Taxonomy" id="1184387"/>
    <lineage>
        <taxon>Bacteria</taxon>
        <taxon>Thermotogati</taxon>
        <taxon>Thermotogota</taxon>
        <taxon>Thermotogae</taxon>
        <taxon>Kosmotogales</taxon>
        <taxon>Kosmotogaceae</taxon>
        <taxon>Mesotoga</taxon>
    </lineage>
</organism>
<dbReference type="EMBL" id="LGGP01000060">
    <property type="protein sequence ID" value="KUK81395.1"/>
    <property type="molecule type" value="Genomic_DNA"/>
</dbReference>
<keyword evidence="1" id="KW-1133">Transmembrane helix</keyword>
<evidence type="ECO:0000313" key="2">
    <source>
        <dbReference type="EMBL" id="KUK81395.1"/>
    </source>
</evidence>
<dbReference type="AlphaFoldDB" id="A0A101HQV7"/>
<evidence type="ECO:0000313" key="3">
    <source>
        <dbReference type="Proteomes" id="UP000054092"/>
    </source>
</evidence>
<reference evidence="3" key="1">
    <citation type="journal article" date="2015" name="MBio">
        <title>Genome-Resolved Metagenomic Analysis Reveals Roles for Candidate Phyla and Other Microbial Community Members in Biogeochemical Transformations in Oil Reservoirs.</title>
        <authorList>
            <person name="Hu P."/>
            <person name="Tom L."/>
            <person name="Singh A."/>
            <person name="Thomas B.C."/>
            <person name="Baker B.J."/>
            <person name="Piceno Y.M."/>
            <person name="Andersen G.L."/>
            <person name="Banfield J.F."/>
        </authorList>
    </citation>
    <scope>NUCLEOTIDE SEQUENCE [LARGE SCALE GENOMIC DNA]</scope>
</reference>
<dbReference type="Proteomes" id="UP000054092">
    <property type="component" value="Unassembled WGS sequence"/>
</dbReference>
<evidence type="ECO:0000256" key="1">
    <source>
        <dbReference type="SAM" id="Phobius"/>
    </source>
</evidence>
<name>A0A101HQV7_9BACT</name>
<feature type="non-terminal residue" evidence="2">
    <location>
        <position position="1"/>
    </location>
</feature>
<keyword evidence="2" id="KW-0456">Lyase</keyword>
<accession>A0A101HQV7</accession>
<dbReference type="PATRIC" id="fig|1184387.3.peg.825"/>
<proteinExistence type="predicted"/>
<feature type="transmembrane region" description="Helical" evidence="1">
    <location>
        <begin position="16"/>
        <end position="34"/>
    </location>
</feature>
<keyword evidence="1" id="KW-0472">Membrane</keyword>
<comment type="caution">
    <text evidence="2">The sequence shown here is derived from an EMBL/GenBank/DDBJ whole genome shotgun (WGS) entry which is preliminary data.</text>
</comment>
<protein>
    <submittedName>
        <fullName evidence="2">Formate hydrogenlyase subunit 3/multisubunit Na+/H+ antiporter, MnhD subunit</fullName>
    </submittedName>
</protein>
<sequence length="35" mass="4157">KELGALFRAVFFNRNPQVYIALTVIVLFGAFWWLR</sequence>
<dbReference type="GO" id="GO:0016829">
    <property type="term" value="F:lyase activity"/>
    <property type="evidence" value="ECO:0007669"/>
    <property type="project" value="UniProtKB-KW"/>
</dbReference>
<keyword evidence="1" id="KW-0812">Transmembrane</keyword>
<gene>
    <name evidence="2" type="ORF">XD94_0484</name>
</gene>